<reference evidence="10 11" key="1">
    <citation type="submission" date="2021-07" db="EMBL/GenBank/DDBJ databases">
        <title>Paenibacillus radiodurans sp. nov., isolated from the southeastern edge of Tengger Desert.</title>
        <authorList>
            <person name="Zhang G."/>
        </authorList>
    </citation>
    <scope>NUCLEOTIDE SEQUENCE [LARGE SCALE GENOMIC DNA]</scope>
    <source>
        <strain evidence="10 11">CCM 7311</strain>
    </source>
</reference>
<dbReference type="Gene3D" id="3.30.565.10">
    <property type="entry name" value="Histidine kinase-like ATPase, C-terminal domain"/>
    <property type="match status" value="1"/>
</dbReference>
<evidence type="ECO:0000313" key="10">
    <source>
        <dbReference type="EMBL" id="MBW7457804.1"/>
    </source>
</evidence>
<dbReference type="SMART" id="SM00387">
    <property type="entry name" value="HATPase_c"/>
    <property type="match status" value="1"/>
</dbReference>
<evidence type="ECO:0000259" key="9">
    <source>
        <dbReference type="PROSITE" id="PS50109"/>
    </source>
</evidence>
<evidence type="ECO:0000256" key="2">
    <source>
        <dbReference type="ARBA" id="ARBA00012438"/>
    </source>
</evidence>
<dbReference type="InterPro" id="IPR004358">
    <property type="entry name" value="Sig_transdc_His_kin-like_C"/>
</dbReference>
<keyword evidence="8" id="KW-0472">Membrane</keyword>
<dbReference type="GO" id="GO:0005524">
    <property type="term" value="F:ATP binding"/>
    <property type="evidence" value="ECO:0007669"/>
    <property type="project" value="UniProtKB-KW"/>
</dbReference>
<dbReference type="SUPFAM" id="SSF55874">
    <property type="entry name" value="ATPase domain of HSP90 chaperone/DNA topoisomerase II/histidine kinase"/>
    <property type="match status" value="1"/>
</dbReference>
<keyword evidence="7" id="KW-0902">Two-component regulatory system</keyword>
<organism evidence="10 11">
    <name type="scientific">Paenibacillus sepulcri</name>
    <dbReference type="NCBI Taxonomy" id="359917"/>
    <lineage>
        <taxon>Bacteria</taxon>
        <taxon>Bacillati</taxon>
        <taxon>Bacillota</taxon>
        <taxon>Bacilli</taxon>
        <taxon>Bacillales</taxon>
        <taxon>Paenibacillaceae</taxon>
        <taxon>Paenibacillus</taxon>
    </lineage>
</organism>
<evidence type="ECO:0000256" key="4">
    <source>
        <dbReference type="ARBA" id="ARBA00022741"/>
    </source>
</evidence>
<keyword evidence="11" id="KW-1185">Reference proteome</keyword>
<feature type="transmembrane region" description="Helical" evidence="8">
    <location>
        <begin position="107"/>
        <end position="123"/>
    </location>
</feature>
<evidence type="ECO:0000256" key="5">
    <source>
        <dbReference type="ARBA" id="ARBA00022777"/>
    </source>
</evidence>
<evidence type="ECO:0000256" key="3">
    <source>
        <dbReference type="ARBA" id="ARBA00022679"/>
    </source>
</evidence>
<feature type="transmembrane region" description="Helical" evidence="8">
    <location>
        <begin position="143"/>
        <end position="163"/>
    </location>
</feature>
<dbReference type="EC" id="2.7.13.3" evidence="2"/>
<feature type="transmembrane region" description="Helical" evidence="8">
    <location>
        <begin position="47"/>
        <end position="64"/>
    </location>
</feature>
<name>A0ABS7CA44_9BACL</name>
<gene>
    <name evidence="10" type="ORF">K0U00_27565</name>
</gene>
<proteinExistence type="predicted"/>
<keyword evidence="4" id="KW-0547">Nucleotide-binding</keyword>
<evidence type="ECO:0000256" key="6">
    <source>
        <dbReference type="ARBA" id="ARBA00022840"/>
    </source>
</evidence>
<dbReference type="PANTHER" id="PTHR43065:SF46">
    <property type="entry name" value="C4-DICARBOXYLATE TRANSPORT SENSOR PROTEIN DCTB"/>
    <property type="match status" value="1"/>
</dbReference>
<dbReference type="EMBL" id="JAHZIK010000968">
    <property type="protein sequence ID" value="MBW7457804.1"/>
    <property type="molecule type" value="Genomic_DNA"/>
</dbReference>
<feature type="transmembrane region" description="Helical" evidence="8">
    <location>
        <begin position="76"/>
        <end position="95"/>
    </location>
</feature>
<evidence type="ECO:0000313" key="11">
    <source>
        <dbReference type="Proteomes" id="UP001519887"/>
    </source>
</evidence>
<keyword evidence="8" id="KW-0812">Transmembrane</keyword>
<dbReference type="Proteomes" id="UP001519887">
    <property type="component" value="Unassembled WGS sequence"/>
</dbReference>
<evidence type="ECO:0000256" key="1">
    <source>
        <dbReference type="ARBA" id="ARBA00000085"/>
    </source>
</evidence>
<dbReference type="PRINTS" id="PR00344">
    <property type="entry name" value="BCTRLSENSOR"/>
</dbReference>
<dbReference type="InterPro" id="IPR003594">
    <property type="entry name" value="HATPase_dom"/>
</dbReference>
<keyword evidence="5" id="KW-0418">Kinase</keyword>
<dbReference type="Pfam" id="PF02518">
    <property type="entry name" value="HATPase_c"/>
    <property type="match status" value="1"/>
</dbReference>
<keyword evidence="6 10" id="KW-0067">ATP-binding</keyword>
<dbReference type="PROSITE" id="PS50109">
    <property type="entry name" value="HIS_KIN"/>
    <property type="match status" value="1"/>
</dbReference>
<evidence type="ECO:0000256" key="8">
    <source>
        <dbReference type="SAM" id="Phobius"/>
    </source>
</evidence>
<feature type="non-terminal residue" evidence="10">
    <location>
        <position position="1"/>
    </location>
</feature>
<dbReference type="InterPro" id="IPR005467">
    <property type="entry name" value="His_kinase_dom"/>
</dbReference>
<dbReference type="InterPro" id="IPR036890">
    <property type="entry name" value="HATPase_C_sf"/>
</dbReference>
<comment type="caution">
    <text evidence="10">The sequence shown here is derived from an EMBL/GenBank/DDBJ whole genome shotgun (WGS) entry which is preliminary data.</text>
</comment>
<dbReference type="PANTHER" id="PTHR43065">
    <property type="entry name" value="SENSOR HISTIDINE KINASE"/>
    <property type="match status" value="1"/>
</dbReference>
<evidence type="ECO:0000256" key="7">
    <source>
        <dbReference type="ARBA" id="ARBA00023012"/>
    </source>
</evidence>
<accession>A0ABS7CA44</accession>
<feature type="domain" description="Histidine kinase" evidence="9">
    <location>
        <begin position="211"/>
        <end position="414"/>
    </location>
</feature>
<sequence length="419" mass="47131">AQMLLVAIVTAVAGEFKITPFSGEVFRIGLGSSAFLLCLLLMRQLPYVYTGIATGIMVLLFRTLKDAVNLLDLFSFEASLHTHFSAAIYYMIFAVGMSRIKPKLSEFHPLLLGGFITLIEFTSNELELLIRSIMFGYRYLYSSQWLLLGATAVLRSYFIVGLYSSITISQMRVVHNEQQKRMEQMLNIGSGLYGEVFYLRKSMDTLEQITAKSHNLYGKLSESGEKANSRSMLEITQQIHEVKKDSQRILAGLLKLFDRKTTTEMSLSEIVDFVFRSNHGYGQMLRKEIRMEREIRTDYVTDHYILLLTVLNNLVSNSVEAIDKDGRVRIRIDEQGAETVIAVSDTGSGIAEQNREIIFEPGFTTKFNQAGYAATGIGLSHVRDIVHAFGGKLRLQPSEQADDTTFVLVFSTDSLKKGV</sequence>
<keyword evidence="3" id="KW-0808">Transferase</keyword>
<comment type="catalytic activity">
    <reaction evidence="1">
        <text>ATP + protein L-histidine = ADP + protein N-phospho-L-histidine.</text>
        <dbReference type="EC" id="2.7.13.3"/>
    </reaction>
</comment>
<protein>
    <recommendedName>
        <fullName evidence="2">histidine kinase</fullName>
        <ecNumber evidence="2">2.7.13.3</ecNumber>
    </recommendedName>
</protein>
<keyword evidence="8" id="KW-1133">Transmembrane helix</keyword>